<dbReference type="EMBL" id="AP018907">
    <property type="protein sequence ID" value="BBF93346.1"/>
    <property type="molecule type" value="Genomic_DNA"/>
</dbReference>
<evidence type="ECO:0000313" key="1">
    <source>
        <dbReference type="EMBL" id="BBF93346.1"/>
    </source>
</evidence>
<organism evidence="1 2">
    <name type="scientific">Blastochloris tepida</name>
    <dbReference type="NCBI Taxonomy" id="2233851"/>
    <lineage>
        <taxon>Bacteria</taxon>
        <taxon>Pseudomonadati</taxon>
        <taxon>Pseudomonadota</taxon>
        <taxon>Alphaproteobacteria</taxon>
        <taxon>Hyphomicrobiales</taxon>
        <taxon>Blastochloridaceae</taxon>
        <taxon>Blastochloris</taxon>
    </lineage>
</organism>
<dbReference type="RefSeq" id="WP_126400011.1">
    <property type="nucleotide sequence ID" value="NZ_AP018907.1"/>
</dbReference>
<sequence>MSATMAKPTRIDLDLVGGPEVCRVATRQLDLSKTQLDALQLAGVKPLVARRRVWLGRTSAGDGRLFERSTIEALARRDLIEVTHRNARLTPRGRQLLALIGQGSRA</sequence>
<dbReference type="Proteomes" id="UP000266934">
    <property type="component" value="Chromosome"/>
</dbReference>
<accession>A0A348G1B3</accession>
<dbReference type="AlphaFoldDB" id="A0A348G1B3"/>
<reference evidence="1 2" key="1">
    <citation type="submission" date="2018-08" db="EMBL/GenBank/DDBJ databases">
        <title>Complete genome sequencing of Blastochloris tepida GI.</title>
        <authorList>
            <person name="Tsukatani Y."/>
            <person name="Mori H."/>
        </authorList>
    </citation>
    <scope>NUCLEOTIDE SEQUENCE [LARGE SCALE GENOMIC DNA]</scope>
    <source>
        <strain evidence="1 2">GI</strain>
    </source>
</reference>
<evidence type="ECO:0000313" key="2">
    <source>
        <dbReference type="Proteomes" id="UP000266934"/>
    </source>
</evidence>
<gene>
    <name evidence="1" type="ORF">BLTE_20310</name>
</gene>
<proteinExistence type="predicted"/>
<keyword evidence="2" id="KW-1185">Reference proteome</keyword>
<name>A0A348G1B3_9HYPH</name>
<protein>
    <submittedName>
        <fullName evidence="1">Uncharacterized protein</fullName>
    </submittedName>
</protein>
<dbReference type="KEGG" id="blag:BLTE_20310"/>